<evidence type="ECO:0000313" key="3">
    <source>
        <dbReference type="Proteomes" id="UP001302059"/>
    </source>
</evidence>
<dbReference type="SUPFAM" id="SSF50998">
    <property type="entry name" value="Quinoprotein alcohol dehydrogenase-like"/>
    <property type="match status" value="1"/>
</dbReference>
<keyword evidence="3" id="KW-1185">Reference proteome</keyword>
<accession>A0ABT7JEH2</accession>
<dbReference type="PROSITE" id="PS50082">
    <property type="entry name" value="WD_REPEATS_2"/>
    <property type="match status" value="1"/>
</dbReference>
<evidence type="ECO:0000256" key="1">
    <source>
        <dbReference type="PROSITE-ProRule" id="PRU00221"/>
    </source>
</evidence>
<organism evidence="2 3">
    <name type="scientific">Deinococcus rhizophilus</name>
    <dbReference type="NCBI Taxonomy" id="3049544"/>
    <lineage>
        <taxon>Bacteria</taxon>
        <taxon>Thermotogati</taxon>
        <taxon>Deinococcota</taxon>
        <taxon>Deinococci</taxon>
        <taxon>Deinococcales</taxon>
        <taxon>Deinococcaceae</taxon>
        <taxon>Deinococcus</taxon>
    </lineage>
</organism>
<dbReference type="PANTHER" id="PTHR19879:SF9">
    <property type="entry name" value="TRANSCRIPTION INITIATION FACTOR TFIID SUBUNIT 5"/>
    <property type="match status" value="1"/>
</dbReference>
<dbReference type="Gene3D" id="2.130.10.10">
    <property type="entry name" value="YVTN repeat-like/Quinoprotein amine dehydrogenase"/>
    <property type="match status" value="3"/>
</dbReference>
<gene>
    <name evidence="2" type="ORF">QOL99_04705</name>
</gene>
<reference evidence="2 3" key="1">
    <citation type="submission" date="2023-05" db="EMBL/GenBank/DDBJ databases">
        <authorList>
            <person name="Gao F."/>
        </authorList>
    </citation>
    <scope>NUCLEOTIDE SEQUENCE [LARGE SCALE GENOMIC DNA]</scope>
    <source>
        <strain evidence="2 3">MIMF12</strain>
    </source>
</reference>
<name>A0ABT7JEH2_9DEIO</name>
<sequence>MPVALGPRLVVGDGRTTSVALSPNGKVLLTGGARRLLRDPGTGRVSRALGAEDCLSQAVALSPDGQLAAANCTGSPDTVRVWDVASGKLVGRHAYPEYQFGLSLGPTGRLLSVSGGSVSAVFARGETPPTVLAQGEAAEVAPDGQTFVVVQGKELRIHEAATAAKRKTLTLGRISTGPNGLVYSADSRFLALKVDGTWRLVDLTNFSVVALATGGAEVLTLSAGARTLLTISENGPEGRVTLLERGSGAKPRSLSQPINAVNFDWRSAAWSADGRQLWLAPSMGGLSRVEVSTGRVHPVQLTVFGQNDGAVVAAGSQAFVNLDEGAVVGVDLRTGQMTGSFGKGDPAFPVGLGDGELLTLEAGRLLRWSVTGGAPRPLLEGVRIATPQGDGTVALTEDALYRFQDLSQAPQQWTLQEPAPYSWLSPSAGTGRLIAGYEGMTGSGTDLIDLDEGETFPLSEDGGPALLSPDGTRVAWLRSSGVQLTDLRSGQVLWTGKGQPMGGTFTPDGTRLVVSLFDGTLAVHDASSGRLLQTLPGHGSWVESFAFGADGQLVTLGVEGTLRVWDLVR</sequence>
<dbReference type="InterPro" id="IPR015943">
    <property type="entry name" value="WD40/YVTN_repeat-like_dom_sf"/>
</dbReference>
<dbReference type="Proteomes" id="UP001302059">
    <property type="component" value="Unassembled WGS sequence"/>
</dbReference>
<dbReference type="SMART" id="SM00320">
    <property type="entry name" value="WD40"/>
    <property type="match status" value="3"/>
</dbReference>
<proteinExistence type="predicted"/>
<dbReference type="InterPro" id="IPR001680">
    <property type="entry name" value="WD40_rpt"/>
</dbReference>
<evidence type="ECO:0000313" key="2">
    <source>
        <dbReference type="EMBL" id="MDL2343450.1"/>
    </source>
</evidence>
<dbReference type="PROSITE" id="PS50294">
    <property type="entry name" value="WD_REPEATS_REGION"/>
    <property type="match status" value="1"/>
</dbReference>
<dbReference type="RefSeq" id="WP_285521880.1">
    <property type="nucleotide sequence ID" value="NZ_JASNGB010000024.1"/>
</dbReference>
<protein>
    <recommendedName>
        <fullName evidence="4">WD40 repeat domain-containing protein</fullName>
    </recommendedName>
</protein>
<dbReference type="InterPro" id="IPR011047">
    <property type="entry name" value="Quinoprotein_ADH-like_sf"/>
</dbReference>
<dbReference type="EMBL" id="JASNGB010000024">
    <property type="protein sequence ID" value="MDL2343450.1"/>
    <property type="molecule type" value="Genomic_DNA"/>
</dbReference>
<dbReference type="PANTHER" id="PTHR19879">
    <property type="entry name" value="TRANSCRIPTION INITIATION FACTOR TFIID"/>
    <property type="match status" value="1"/>
</dbReference>
<dbReference type="SUPFAM" id="SSF50960">
    <property type="entry name" value="TolB, C-terminal domain"/>
    <property type="match status" value="1"/>
</dbReference>
<comment type="caution">
    <text evidence="2">The sequence shown here is derived from an EMBL/GenBank/DDBJ whole genome shotgun (WGS) entry which is preliminary data.</text>
</comment>
<feature type="repeat" description="WD" evidence="1">
    <location>
        <begin position="535"/>
        <end position="569"/>
    </location>
</feature>
<keyword evidence="1" id="KW-0853">WD repeat</keyword>
<evidence type="ECO:0008006" key="4">
    <source>
        <dbReference type="Google" id="ProtNLM"/>
    </source>
</evidence>
<dbReference type="Pfam" id="PF00400">
    <property type="entry name" value="WD40"/>
    <property type="match status" value="1"/>
</dbReference>